<sequence length="155" mass="17325">MCWRCDHPDRPVQDYLDELYATMPKRGWAVQYVESERRPFAYTVGLTRCDLPELLITGVSPQRAVGLLNAVAFQAVNRGAFTAGARMTLPAGSRVELVEVEHPDAHLKFATAFFGNQMSALQVVWADERGRWPWAPDFDDGRGSQPVMGVRAVCN</sequence>
<dbReference type="Proteomes" id="UP001564760">
    <property type="component" value="Unassembled WGS sequence"/>
</dbReference>
<gene>
    <name evidence="1" type="ORF">AB8998_15005</name>
</gene>
<name>A0ABV4C0Z0_9MYCO</name>
<accession>A0ABV4C0Z0</accession>
<comment type="caution">
    <text evidence="1">The sequence shown here is derived from an EMBL/GenBank/DDBJ whole genome shotgun (WGS) entry which is preliminary data.</text>
</comment>
<dbReference type="RefSeq" id="WP_369738613.1">
    <property type="nucleotide sequence ID" value="NZ_JBGEDP010000001.1"/>
</dbReference>
<evidence type="ECO:0000313" key="1">
    <source>
        <dbReference type="EMBL" id="MEY8016214.1"/>
    </source>
</evidence>
<dbReference type="InterPro" id="IPR025358">
    <property type="entry name" value="DUF4262"/>
</dbReference>
<proteinExistence type="predicted"/>
<organism evidence="1 2">
    <name type="scientific">Mycobacterium servetii</name>
    <dbReference type="NCBI Taxonomy" id="3237418"/>
    <lineage>
        <taxon>Bacteria</taxon>
        <taxon>Bacillati</taxon>
        <taxon>Actinomycetota</taxon>
        <taxon>Actinomycetes</taxon>
        <taxon>Mycobacteriales</taxon>
        <taxon>Mycobacteriaceae</taxon>
        <taxon>Mycobacterium</taxon>
    </lineage>
</organism>
<reference evidence="1 2" key="1">
    <citation type="submission" date="2024-08" db="EMBL/GenBank/DDBJ databases">
        <title>Mycobacterium servetensis sp. nov., a novel rapid-growing mycobacterial species recovered from a human patient in Zaragoza, Spain.</title>
        <authorList>
            <person name="Tristancho-Baro A.I."/>
            <person name="Buenestado-Serrano S."/>
            <person name="Garcia De Viedma D."/>
            <person name="Milagro-Beamonte A."/>
            <person name="Burillo N."/>
            <person name="Sanz S."/>
            <person name="Lopez-Calleja A.I."/>
            <person name="Penas-Utrilla D."/>
            <person name="Guardingo M."/>
            <person name="Garcia M.J."/>
            <person name="Vinuelas-Bayon J."/>
        </authorList>
    </citation>
    <scope>NUCLEOTIDE SEQUENCE [LARGE SCALE GENOMIC DNA]</scope>
    <source>
        <strain evidence="2">HUMS_12744610</strain>
    </source>
</reference>
<dbReference type="EMBL" id="JBGEDP010000001">
    <property type="protein sequence ID" value="MEY8016214.1"/>
    <property type="molecule type" value="Genomic_DNA"/>
</dbReference>
<keyword evidence="2" id="KW-1185">Reference proteome</keyword>
<protein>
    <submittedName>
        <fullName evidence="1">DUF4262 domain-containing protein</fullName>
    </submittedName>
</protein>
<dbReference type="Pfam" id="PF14081">
    <property type="entry name" value="DUF4262"/>
    <property type="match status" value="1"/>
</dbReference>
<evidence type="ECO:0000313" key="2">
    <source>
        <dbReference type="Proteomes" id="UP001564760"/>
    </source>
</evidence>